<accession>A0ACC2ELR4</accession>
<protein>
    <submittedName>
        <fullName evidence="1">Uncharacterized protein</fullName>
    </submittedName>
</protein>
<evidence type="ECO:0000313" key="2">
    <source>
        <dbReference type="Proteomes" id="UP001162992"/>
    </source>
</evidence>
<evidence type="ECO:0000313" key="1">
    <source>
        <dbReference type="EMBL" id="KAJ7567335.1"/>
    </source>
</evidence>
<reference evidence="2" key="1">
    <citation type="journal article" date="2024" name="Proc. Natl. Acad. Sci. U.S.A.">
        <title>Extraordinary preservation of gene collinearity over three hundred million years revealed in homosporous lycophytes.</title>
        <authorList>
            <person name="Li C."/>
            <person name="Wickell D."/>
            <person name="Kuo L.Y."/>
            <person name="Chen X."/>
            <person name="Nie B."/>
            <person name="Liao X."/>
            <person name="Peng D."/>
            <person name="Ji J."/>
            <person name="Jenkins J."/>
            <person name="Williams M."/>
            <person name="Shu S."/>
            <person name="Plott C."/>
            <person name="Barry K."/>
            <person name="Rajasekar S."/>
            <person name="Grimwood J."/>
            <person name="Han X."/>
            <person name="Sun S."/>
            <person name="Hou Z."/>
            <person name="He W."/>
            <person name="Dai G."/>
            <person name="Sun C."/>
            <person name="Schmutz J."/>
            <person name="Leebens-Mack J.H."/>
            <person name="Li F.W."/>
            <person name="Wang L."/>
        </authorList>
    </citation>
    <scope>NUCLEOTIDE SEQUENCE [LARGE SCALE GENOMIC DNA]</scope>
    <source>
        <strain evidence="2">cv. PW_Plant_1</strain>
    </source>
</reference>
<name>A0ACC2ELR4_DIPCM</name>
<dbReference type="EMBL" id="CM055093">
    <property type="protein sequence ID" value="KAJ7567335.1"/>
    <property type="molecule type" value="Genomic_DNA"/>
</dbReference>
<dbReference type="Proteomes" id="UP001162992">
    <property type="component" value="Chromosome 2"/>
</dbReference>
<keyword evidence="2" id="KW-1185">Reference proteome</keyword>
<gene>
    <name evidence="1" type="ORF">O6H91_02G142900</name>
</gene>
<comment type="caution">
    <text evidence="1">The sequence shown here is derived from an EMBL/GenBank/DDBJ whole genome shotgun (WGS) entry which is preliminary data.</text>
</comment>
<organism evidence="1 2">
    <name type="scientific">Diphasiastrum complanatum</name>
    <name type="common">Issler's clubmoss</name>
    <name type="synonym">Lycopodium complanatum</name>
    <dbReference type="NCBI Taxonomy" id="34168"/>
    <lineage>
        <taxon>Eukaryota</taxon>
        <taxon>Viridiplantae</taxon>
        <taxon>Streptophyta</taxon>
        <taxon>Embryophyta</taxon>
        <taxon>Tracheophyta</taxon>
        <taxon>Lycopodiopsida</taxon>
        <taxon>Lycopodiales</taxon>
        <taxon>Lycopodiaceae</taxon>
        <taxon>Lycopodioideae</taxon>
        <taxon>Diphasiastrum</taxon>
    </lineage>
</organism>
<proteinExistence type="predicted"/>
<sequence length="324" mass="36600">MLKMLSVDRNDTRLSDVIQSDVDMPNLETELELDVGLSIGIRRKSGVPKNLKERPPVQLDLLPLRPLAREVVAERDIVSLAPPELRISWQPLYQGSRKDSFLGFDVNHRPATISSEHPNVAFTDDSIISFFHSDAPRNGGSFVKREREAVQEFDAEHDRAFEVISSRAGSDEEEGGNSRKKLRLSKEQSALLEESFKEQSTLNPKQKNALAKQLSLTPRQVEVWFQNRRARTKLKQTEVDCELLKRCCENLTEENRRLHRELQDLRALKVASPCVIAHDFRMPLPATTLTMCPSCERLTQVAKTSTGGFPNSGFRQHAQSSAAC</sequence>